<evidence type="ECO:0000313" key="2">
    <source>
        <dbReference type="Proteomes" id="UP001055879"/>
    </source>
</evidence>
<name>A0ACB8YH44_ARCLA</name>
<gene>
    <name evidence="1" type="ORF">L6452_33707</name>
</gene>
<sequence>MADYSSFTFFLTLLLFSFTNPTISVQPYDPTPCTTSTVVRSGSTYTCTTTTKTCNTYLIYRPQLNQPLSAIATLFNLNQSQLHQSREIVVPIVCDCPDSTSRAVVEYTNVDSYTARTIACGVYQGLVNPQVVVAQQNVNADNLVKVPVKCACTDTSHEITGTEYLVTYPVMDDDTVDLIAWKFGVTQRSIQEANGLGVKQTIFGGTTLLVPATGVPVLNFEKVVENPNPQDMIPVNGISKSRAGSRKLLPLLALIVFGIISLFGVLSFFVFVKWKYGHRERTLESVTGSEFKRFSPDFLDGMSKLKHILTSFGLDELRLATQDFSESSFIGKSVYKGRITTGSCIAIEDMGSIESAHRVVHILTKINHFNVVKLEGCCFDMNRSFLVFEFAKNGSLRDCLNDPKTRKELTWPKRVKIAFDVAEALHYIHSCTKPTYVHRNINTKNVLITADWRAKITGFKLATPIGHTAGGGDWTKSETVGKTGYLSPEYLDHGWASTKVDVDAYGIVLLELLSAKVAATGRKWSERVGFLADGEVAGDSPGCLEKFKVFMDEDLEGEYDLGDAMCLALLAKCCILLDDHQNRPTMSDVLKALSRILSKKPKGYLGCQ</sequence>
<reference evidence="1 2" key="2">
    <citation type="journal article" date="2022" name="Mol. Ecol. Resour.">
        <title>The genomes of chicory, endive, great burdock and yacon provide insights into Asteraceae paleo-polyploidization history and plant inulin production.</title>
        <authorList>
            <person name="Fan W."/>
            <person name="Wang S."/>
            <person name="Wang H."/>
            <person name="Wang A."/>
            <person name="Jiang F."/>
            <person name="Liu H."/>
            <person name="Zhao H."/>
            <person name="Xu D."/>
            <person name="Zhang Y."/>
        </authorList>
    </citation>
    <scope>NUCLEOTIDE SEQUENCE [LARGE SCALE GENOMIC DNA]</scope>
    <source>
        <strain evidence="2">cv. Niubang</strain>
    </source>
</reference>
<reference evidence="2" key="1">
    <citation type="journal article" date="2022" name="Mol. Ecol. Resour.">
        <title>The genomes of chicory, endive, great burdock and yacon provide insights into Asteraceae palaeo-polyploidization history and plant inulin production.</title>
        <authorList>
            <person name="Fan W."/>
            <person name="Wang S."/>
            <person name="Wang H."/>
            <person name="Wang A."/>
            <person name="Jiang F."/>
            <person name="Liu H."/>
            <person name="Zhao H."/>
            <person name="Xu D."/>
            <person name="Zhang Y."/>
        </authorList>
    </citation>
    <scope>NUCLEOTIDE SEQUENCE [LARGE SCALE GENOMIC DNA]</scope>
    <source>
        <strain evidence="2">cv. Niubang</strain>
    </source>
</reference>
<organism evidence="1 2">
    <name type="scientific">Arctium lappa</name>
    <name type="common">Greater burdock</name>
    <name type="synonym">Lappa major</name>
    <dbReference type="NCBI Taxonomy" id="4217"/>
    <lineage>
        <taxon>Eukaryota</taxon>
        <taxon>Viridiplantae</taxon>
        <taxon>Streptophyta</taxon>
        <taxon>Embryophyta</taxon>
        <taxon>Tracheophyta</taxon>
        <taxon>Spermatophyta</taxon>
        <taxon>Magnoliopsida</taxon>
        <taxon>eudicotyledons</taxon>
        <taxon>Gunneridae</taxon>
        <taxon>Pentapetalae</taxon>
        <taxon>asterids</taxon>
        <taxon>campanulids</taxon>
        <taxon>Asterales</taxon>
        <taxon>Asteraceae</taxon>
        <taxon>Carduoideae</taxon>
        <taxon>Cardueae</taxon>
        <taxon>Arctiinae</taxon>
        <taxon>Arctium</taxon>
    </lineage>
</organism>
<dbReference type="EMBL" id="CM042058">
    <property type="protein sequence ID" value="KAI3684483.1"/>
    <property type="molecule type" value="Genomic_DNA"/>
</dbReference>
<keyword evidence="2" id="KW-1185">Reference proteome</keyword>
<proteinExistence type="predicted"/>
<comment type="caution">
    <text evidence="1">The sequence shown here is derived from an EMBL/GenBank/DDBJ whole genome shotgun (WGS) entry which is preliminary data.</text>
</comment>
<accession>A0ACB8YH44</accession>
<evidence type="ECO:0000313" key="1">
    <source>
        <dbReference type="EMBL" id="KAI3684483.1"/>
    </source>
</evidence>
<protein>
    <submittedName>
        <fullName evidence="1">Uncharacterized protein</fullName>
    </submittedName>
</protein>
<dbReference type="Proteomes" id="UP001055879">
    <property type="component" value="Linkage Group LG12"/>
</dbReference>